<gene>
    <name evidence="1" type="ORF">OQZ29_04815</name>
</gene>
<reference evidence="1" key="1">
    <citation type="submission" date="2022-11" db="EMBL/GenBank/DDBJ databases">
        <authorList>
            <person name="Graham C."/>
            <person name="Newman J.D."/>
        </authorList>
    </citation>
    <scope>NUCLEOTIDE SEQUENCE</scope>
    <source>
        <strain evidence="1">DSM 19486</strain>
    </source>
</reference>
<sequence length="633" mass="69448">MRTIFLFLLVLMIFYKLEVVGQQCTGALGEPVVNIDFNRGSSVFGQSVSNATTYRFVAGTPNDGEYTISKNTNGMYNDDYGWHQITNHTPNDPNGYMMIVNASIDPGIIYQTSLPALCPGTTYEFSGWIINLLNYSGKKPNISFHIETKLGKVLKEYATGEIPDGPTPEWIKYSTIFKVEDETELILKIVNLGMGGSGNDVAFDDIAFRPCGPIATQHLNLKDDLNATLCENDIGNYRFEANVSDNFYANPGYQWQVNTGTGWNDISGETETVYVAKFDGARPGTYQYRLNTAEKNNINFPSCRVAFPTFTIKVNSKAKAGNSGPVCVGQSIQLSSDEADSYFWEGPNFSSKEKNPVLLNASKEMSGIYVLTVTSNGCTTSDTTTVTILNPPKVITNFQEAEICVGNSIELSASGGKTYLWSPIDGLSDPHTSHPIATPIENTTYSVAVSNGACVEYANISITVIKKPVVNAGKDITIFAGQSTRLQGQISGNYDSFKWVPSEYLDDPKSLNPIATPPTDINYALVASSEHGCLPGLDSVFVKTYPKISIPNSFSPNGDGINDVWEIPSAHKFPQISIKIIDRNGQLIYQSNGPFKPWDGTLNGNNLPVAIYYYRINFNNELPTFSGWINLIR</sequence>
<dbReference type="EMBL" id="JAPJUH010000002">
    <property type="protein sequence ID" value="MCX3264053.1"/>
    <property type="molecule type" value="Genomic_DNA"/>
</dbReference>
<keyword evidence="2" id="KW-1185">Reference proteome</keyword>
<proteinExistence type="predicted"/>
<dbReference type="InterPro" id="IPR026341">
    <property type="entry name" value="T9SS_type_B"/>
</dbReference>
<dbReference type="AlphaFoldDB" id="A0A9X3DAI1"/>
<accession>A0A9X3DAI1</accession>
<dbReference type="Gene3D" id="2.60.40.10">
    <property type="entry name" value="Immunoglobulins"/>
    <property type="match status" value="1"/>
</dbReference>
<dbReference type="NCBIfam" id="TIGR04131">
    <property type="entry name" value="Bac_Flav_CTERM"/>
    <property type="match status" value="1"/>
</dbReference>
<dbReference type="InterPro" id="IPR013783">
    <property type="entry name" value="Ig-like_fold"/>
</dbReference>
<protein>
    <submittedName>
        <fullName evidence="1">Gliding motility-associated C-terminal domain-containing protein</fullName>
    </submittedName>
</protein>
<evidence type="ECO:0000313" key="1">
    <source>
        <dbReference type="EMBL" id="MCX3264053.1"/>
    </source>
</evidence>
<dbReference type="Pfam" id="PF13585">
    <property type="entry name" value="CHU_C"/>
    <property type="match status" value="1"/>
</dbReference>
<dbReference type="Gene3D" id="2.60.120.260">
    <property type="entry name" value="Galactose-binding domain-like"/>
    <property type="match status" value="1"/>
</dbReference>
<dbReference type="Proteomes" id="UP001142592">
    <property type="component" value="Unassembled WGS sequence"/>
</dbReference>
<name>A0A9X3DAI1_9SPHI</name>
<dbReference type="RefSeq" id="WP_010600638.1">
    <property type="nucleotide sequence ID" value="NZ_JAPJUH010000002.1"/>
</dbReference>
<comment type="caution">
    <text evidence="1">The sequence shown here is derived from an EMBL/GenBank/DDBJ whole genome shotgun (WGS) entry which is preliminary data.</text>
</comment>
<organism evidence="1 2">
    <name type="scientific">Pedobacter agri</name>
    <dbReference type="NCBI Taxonomy" id="454586"/>
    <lineage>
        <taxon>Bacteria</taxon>
        <taxon>Pseudomonadati</taxon>
        <taxon>Bacteroidota</taxon>
        <taxon>Sphingobacteriia</taxon>
        <taxon>Sphingobacteriales</taxon>
        <taxon>Sphingobacteriaceae</taxon>
        <taxon>Pedobacter</taxon>
    </lineage>
</organism>
<evidence type="ECO:0000313" key="2">
    <source>
        <dbReference type="Proteomes" id="UP001142592"/>
    </source>
</evidence>